<proteinExistence type="predicted"/>
<name>A0ACB0Z5I7_MELEN</name>
<sequence length="284" mass="32696">MTSKMSGDSSDQFIPSYFDFRAVQISGNGGKGTIADRVIEKIFEYVTSPFNWIGKKAANSKNSVFKKVYGQLNSTIQVFRSFVLRKTPIENMFVQLYYYEKIRGKKLKEEILKLIGNFKKNLFVKKTWKEIKRDFGELMKEIEILVKVLKMKNGSPKEIDKMLKQTVDEKVIPNEREDGIKGKINSEKFSEEIGRELQDVMNSFKNTVNQKETGDWLDIINCILPKLQSHSMLKSTTLLRTKRYYYSGPVAMTLFKKISLLILYLGFGGIFGVFLSSVLVLNIL</sequence>
<dbReference type="Proteomes" id="UP001497535">
    <property type="component" value="Unassembled WGS sequence"/>
</dbReference>
<keyword evidence="2" id="KW-1185">Reference proteome</keyword>
<reference evidence="1" key="1">
    <citation type="submission" date="2023-11" db="EMBL/GenBank/DDBJ databases">
        <authorList>
            <person name="Poullet M."/>
        </authorList>
    </citation>
    <scope>NUCLEOTIDE SEQUENCE</scope>
    <source>
        <strain evidence="1">E1834</strain>
    </source>
</reference>
<protein>
    <submittedName>
        <fullName evidence="1">Uncharacterized protein</fullName>
    </submittedName>
</protein>
<evidence type="ECO:0000313" key="2">
    <source>
        <dbReference type="Proteomes" id="UP001497535"/>
    </source>
</evidence>
<dbReference type="EMBL" id="CAVMJV010000025">
    <property type="protein sequence ID" value="CAK5074241.1"/>
    <property type="molecule type" value="Genomic_DNA"/>
</dbReference>
<accession>A0ACB0Z5I7</accession>
<organism evidence="1 2">
    <name type="scientific">Meloidogyne enterolobii</name>
    <name type="common">Root-knot nematode worm</name>
    <name type="synonym">Meloidogyne mayaguensis</name>
    <dbReference type="NCBI Taxonomy" id="390850"/>
    <lineage>
        <taxon>Eukaryota</taxon>
        <taxon>Metazoa</taxon>
        <taxon>Ecdysozoa</taxon>
        <taxon>Nematoda</taxon>
        <taxon>Chromadorea</taxon>
        <taxon>Rhabditida</taxon>
        <taxon>Tylenchina</taxon>
        <taxon>Tylenchomorpha</taxon>
        <taxon>Tylenchoidea</taxon>
        <taxon>Meloidogynidae</taxon>
        <taxon>Meloidogyninae</taxon>
        <taxon>Meloidogyne</taxon>
    </lineage>
</organism>
<comment type="caution">
    <text evidence="1">The sequence shown here is derived from an EMBL/GenBank/DDBJ whole genome shotgun (WGS) entry which is preliminary data.</text>
</comment>
<evidence type="ECO:0000313" key="1">
    <source>
        <dbReference type="EMBL" id="CAK5074241.1"/>
    </source>
</evidence>
<gene>
    <name evidence="1" type="ORF">MENTE1834_LOCUS20970</name>
</gene>